<organism evidence="2">
    <name type="scientific">Timema monikensis</name>
    <dbReference type="NCBI Taxonomy" id="170555"/>
    <lineage>
        <taxon>Eukaryota</taxon>
        <taxon>Metazoa</taxon>
        <taxon>Ecdysozoa</taxon>
        <taxon>Arthropoda</taxon>
        <taxon>Hexapoda</taxon>
        <taxon>Insecta</taxon>
        <taxon>Pterygota</taxon>
        <taxon>Neoptera</taxon>
        <taxon>Polyneoptera</taxon>
        <taxon>Phasmatodea</taxon>
        <taxon>Timematodea</taxon>
        <taxon>Timematoidea</taxon>
        <taxon>Timematidae</taxon>
        <taxon>Timema</taxon>
    </lineage>
</organism>
<feature type="region of interest" description="Disordered" evidence="1">
    <location>
        <begin position="175"/>
        <end position="198"/>
    </location>
</feature>
<dbReference type="EMBL" id="OB797320">
    <property type="protein sequence ID" value="CAD7434247.1"/>
    <property type="molecule type" value="Genomic_DNA"/>
</dbReference>
<name>A0A7R9HTD0_9NEOP</name>
<sequence length="354" mass="39780">MYHEGLAHPLPTPALYCPSSTTTSPTLPFFNQHQPYTAPLQPTPALHCPSSTTNQNYLQATPGFTLYPFYYNPASKEELLHRHVTKNSADHGVWVVRSTATPARTSSQEYLSSSKEVSSEEKSVTETHIPEDEPRTGESLVNSTPWPLKTHVSFAGAVGVDHLVESPVTRTSRWEGWRGSRKESRQHGCHGGRSSVQQKKSGTNSLVLFVNCDNHSLNLVGVPTVKQDTMMVTLERSGKRHTCGCEVEVQNQAECKDRSSKCRPISGLKRRRAYGYRQLYCSHCPFHTTIKLLLEKHMRKHPRRKVYLCSICERTFPQSSGLSELTLNMDPLTLISDQRGSKDLTAFTDQALWK</sequence>
<dbReference type="AlphaFoldDB" id="A0A7R9HTD0"/>
<accession>A0A7R9HTD0</accession>
<gene>
    <name evidence="2" type="ORF">TMSB3V08_LOCUS10901</name>
</gene>
<dbReference type="SUPFAM" id="SSF57667">
    <property type="entry name" value="beta-beta-alpha zinc fingers"/>
    <property type="match status" value="1"/>
</dbReference>
<evidence type="ECO:0000313" key="2">
    <source>
        <dbReference type="EMBL" id="CAD7434247.1"/>
    </source>
</evidence>
<dbReference type="Gene3D" id="3.30.160.60">
    <property type="entry name" value="Classic Zinc Finger"/>
    <property type="match status" value="1"/>
</dbReference>
<protein>
    <recommendedName>
        <fullName evidence="3">C2H2-type domain-containing protein</fullName>
    </recommendedName>
</protein>
<reference evidence="2" key="1">
    <citation type="submission" date="2020-11" db="EMBL/GenBank/DDBJ databases">
        <authorList>
            <person name="Tran Van P."/>
        </authorList>
    </citation>
    <scope>NUCLEOTIDE SEQUENCE</scope>
</reference>
<evidence type="ECO:0008006" key="3">
    <source>
        <dbReference type="Google" id="ProtNLM"/>
    </source>
</evidence>
<feature type="compositionally biased region" description="Basic and acidic residues" evidence="1">
    <location>
        <begin position="175"/>
        <end position="186"/>
    </location>
</feature>
<feature type="compositionally biased region" description="Basic and acidic residues" evidence="1">
    <location>
        <begin position="117"/>
        <end position="136"/>
    </location>
</feature>
<proteinExistence type="predicted"/>
<dbReference type="InterPro" id="IPR036236">
    <property type="entry name" value="Znf_C2H2_sf"/>
</dbReference>
<feature type="region of interest" description="Disordered" evidence="1">
    <location>
        <begin position="105"/>
        <end position="144"/>
    </location>
</feature>
<evidence type="ECO:0000256" key="1">
    <source>
        <dbReference type="SAM" id="MobiDB-lite"/>
    </source>
</evidence>